<dbReference type="RefSeq" id="WP_070066986.1">
    <property type="nucleotide sequence ID" value="NZ_MJUW02000073.1"/>
</dbReference>
<feature type="domain" description="DUF4412" evidence="3">
    <location>
        <begin position="90"/>
        <end position="248"/>
    </location>
</feature>
<accession>A0A1V6M071</accession>
<gene>
    <name evidence="4" type="ORF">BIY37_06340</name>
</gene>
<evidence type="ECO:0000313" key="4">
    <source>
        <dbReference type="EMBL" id="OQD45814.1"/>
    </source>
</evidence>
<comment type="caution">
    <text evidence="4">The sequence shown here is derived from an EMBL/GenBank/DDBJ whole genome shotgun (WGS) entry which is preliminary data.</text>
</comment>
<feature type="signal peptide" evidence="2">
    <location>
        <begin position="1"/>
        <end position="24"/>
    </location>
</feature>
<organism evidence="4 5">
    <name type="scientific">Candidatus Brocadia sapporoensis</name>
    <dbReference type="NCBI Taxonomy" id="392547"/>
    <lineage>
        <taxon>Bacteria</taxon>
        <taxon>Pseudomonadati</taxon>
        <taxon>Planctomycetota</taxon>
        <taxon>Candidatus Brocadiia</taxon>
        <taxon>Candidatus Brocadiales</taxon>
        <taxon>Candidatus Brocadiaceae</taxon>
        <taxon>Candidatus Brocadia</taxon>
    </lineage>
</organism>
<name>A0A1V6M071_9BACT</name>
<evidence type="ECO:0000256" key="2">
    <source>
        <dbReference type="SAM" id="SignalP"/>
    </source>
</evidence>
<keyword evidence="2" id="KW-0732">Signal</keyword>
<evidence type="ECO:0000259" key="3">
    <source>
        <dbReference type="Pfam" id="PF14371"/>
    </source>
</evidence>
<feature type="chain" id="PRO_5010721533" description="DUF4412 domain-containing protein" evidence="2">
    <location>
        <begin position="25"/>
        <end position="261"/>
    </location>
</feature>
<dbReference type="Proteomes" id="UP000242219">
    <property type="component" value="Unassembled WGS sequence"/>
</dbReference>
<sequence>MKRNIVLFTGALALMICLSVQAFANGLYWESTRAGREGKGNGVSKSYYMPRMYKIVMEDNKGAVIIRLDKEEMLMLNHKKKTYQEMTFNEMETMMKGVSSQMQEVAKQMEKELAAMPAEQRKMVEQMMGKNLIKKQEEKTVVKAGETKNISNYACTKYILKEGDKDVATIWATKDIDDFKAMQQDMEEFGKRMATMMPGNLEGQMDRSIALVDGFPVRTEMTDGTTMTVTNAEKRSIPVSEFEAPSGYKKEKLPVGTKGGN</sequence>
<dbReference type="InterPro" id="IPR025524">
    <property type="entry name" value="DUF4412"/>
</dbReference>
<keyword evidence="5" id="KW-1185">Reference proteome</keyword>
<evidence type="ECO:0000313" key="5">
    <source>
        <dbReference type="Proteomes" id="UP000242219"/>
    </source>
</evidence>
<reference evidence="4 5" key="1">
    <citation type="journal article" date="2016" name="Genome Announc.">
        <title>Draft Genome Sequence of the Anaerobic Ammonium-Oxidizing Bacterium 'Candidatus Brocadia sp. 40'.</title>
        <authorList>
            <person name="Ali M."/>
            <person name="Haroon M.F."/>
            <person name="Narita Y."/>
            <person name="Zhang L."/>
            <person name="Rangel Shaw D."/>
            <person name="Okabe S."/>
            <person name="Saikaly P.E."/>
        </authorList>
    </citation>
    <scope>NUCLEOTIDE SEQUENCE [LARGE SCALE GENOMIC DNA]</scope>
    <source>
        <strain evidence="4 5">40</strain>
    </source>
</reference>
<protein>
    <recommendedName>
        <fullName evidence="3">DUF4412 domain-containing protein</fullName>
    </recommendedName>
</protein>
<dbReference type="AlphaFoldDB" id="A0A1V6M071"/>
<evidence type="ECO:0000256" key="1">
    <source>
        <dbReference type="SAM" id="MobiDB-lite"/>
    </source>
</evidence>
<proteinExistence type="predicted"/>
<dbReference type="EMBL" id="MJUW02000073">
    <property type="protein sequence ID" value="OQD45814.1"/>
    <property type="molecule type" value="Genomic_DNA"/>
</dbReference>
<dbReference type="Pfam" id="PF14371">
    <property type="entry name" value="DUF4412"/>
    <property type="match status" value="1"/>
</dbReference>
<feature type="region of interest" description="Disordered" evidence="1">
    <location>
        <begin position="233"/>
        <end position="261"/>
    </location>
</feature>